<dbReference type="GO" id="GO:0016779">
    <property type="term" value="F:nucleotidyltransferase activity"/>
    <property type="evidence" value="ECO:0007669"/>
    <property type="project" value="InterPro"/>
</dbReference>
<protein>
    <recommendedName>
        <fullName evidence="4">Nucleotidyltransferase</fullName>
    </recommendedName>
</protein>
<evidence type="ECO:0000313" key="3">
    <source>
        <dbReference type="Proteomes" id="UP000057737"/>
    </source>
</evidence>
<dbReference type="Pfam" id="PF18144">
    <property type="entry name" value="SMODS"/>
    <property type="match status" value="1"/>
</dbReference>
<dbReference type="InterPro" id="IPR043519">
    <property type="entry name" value="NT_sf"/>
</dbReference>
<keyword evidence="3" id="KW-1185">Reference proteome</keyword>
<dbReference type="EMBL" id="LNCU01000039">
    <property type="protein sequence ID" value="KWV58062.1"/>
    <property type="molecule type" value="Genomic_DNA"/>
</dbReference>
<organism evidence="2 3">
    <name type="scientific">Bradyrhizobium macuxiense</name>
    <dbReference type="NCBI Taxonomy" id="1755647"/>
    <lineage>
        <taxon>Bacteria</taxon>
        <taxon>Pseudomonadati</taxon>
        <taxon>Pseudomonadota</taxon>
        <taxon>Alphaproteobacteria</taxon>
        <taxon>Hyphomicrobiales</taxon>
        <taxon>Nitrobacteraceae</taxon>
        <taxon>Bradyrhizobium</taxon>
    </lineage>
</organism>
<dbReference type="AlphaFoldDB" id="A0A109JZL2"/>
<dbReference type="SUPFAM" id="SSF81301">
    <property type="entry name" value="Nucleotidyltransferase"/>
    <property type="match status" value="1"/>
</dbReference>
<evidence type="ECO:0000256" key="1">
    <source>
        <dbReference type="ARBA" id="ARBA00023118"/>
    </source>
</evidence>
<dbReference type="InterPro" id="IPR006116">
    <property type="entry name" value="NT_2-5OAS_ClassI-CCAase"/>
</dbReference>
<evidence type="ECO:0000313" key="2">
    <source>
        <dbReference type="EMBL" id="KWV58062.1"/>
    </source>
</evidence>
<comment type="caution">
    <text evidence="2">The sequence shown here is derived from an EMBL/GenBank/DDBJ whole genome shotgun (WGS) entry which is preliminary data.</text>
</comment>
<reference evidence="2 3" key="1">
    <citation type="submission" date="2015-11" db="EMBL/GenBank/DDBJ databases">
        <title>Draft Genome Sequence of the Strain BR 10303 (Bradyrhizobium sp.) isolated from nodules of Centrolobium paraense.</title>
        <authorList>
            <person name="Zelli J.E."/>
            <person name="Simoes-Araujo J.L."/>
            <person name="Barauna A.C."/>
            <person name="Silva K."/>
        </authorList>
    </citation>
    <scope>NUCLEOTIDE SEQUENCE [LARGE SCALE GENOMIC DNA]</scope>
    <source>
        <strain evidence="2 3">BR 10303</strain>
    </source>
</reference>
<proteinExistence type="predicted"/>
<dbReference type="Gene3D" id="3.30.460.10">
    <property type="entry name" value="Beta Polymerase, domain 2"/>
    <property type="match status" value="1"/>
</dbReference>
<dbReference type="CDD" id="cd05400">
    <property type="entry name" value="NT_2-5OAS_ClassI-CCAase"/>
    <property type="match status" value="1"/>
</dbReference>
<sequence>MPLPTDNPFNVLLSLSTSSSSPLGSLYGASEQSANAGIFGSGLNGPFGLPAPTSHVNALTPFLTPPSIPPHLWFYVVRRFQAILNNIAVTTAQREDGEKKHAGVRSALNRHYWNVASDTANSLLIGSWGKDTRVRPSRDVDILFLLPPSVYRQYQSRTGNRQSALLQEVKEVLRTTYSQTATLRADGQVVLLPFNTMPVEVAVGFRCTDGSIIYCDTNDGGSYKTSTAEAEVADLRTTDLTCNANVLPLARLMKQWQRECNVPLKSFQIERLAVEFLRSWSYRHHSLFYYDWMVRDFLGFIIGRANTTLFMPGTFEAVPLGDAWLSRAQTAYKNAVSAADNEYGNYEALAGQDWQKIFGAAAPVLVS</sequence>
<gene>
    <name evidence="2" type="ORF">AS156_35105</name>
</gene>
<name>A0A109JZL2_9BRAD</name>
<evidence type="ECO:0008006" key="4">
    <source>
        <dbReference type="Google" id="ProtNLM"/>
    </source>
</evidence>
<dbReference type="OrthoDB" id="2082416at2"/>
<dbReference type="GO" id="GO:0051607">
    <property type="term" value="P:defense response to virus"/>
    <property type="evidence" value="ECO:0007669"/>
    <property type="project" value="UniProtKB-KW"/>
</dbReference>
<dbReference type="Proteomes" id="UP000057737">
    <property type="component" value="Unassembled WGS sequence"/>
</dbReference>
<dbReference type="RefSeq" id="WP_082747431.1">
    <property type="nucleotide sequence ID" value="NZ_LNCU01000039.1"/>
</dbReference>
<accession>A0A109JZL2</accession>
<keyword evidence="1" id="KW-0051">Antiviral defense</keyword>